<accession>A0ABU6SUR2</accession>
<keyword evidence="2" id="KW-1185">Reference proteome</keyword>
<dbReference type="Proteomes" id="UP001341840">
    <property type="component" value="Unassembled WGS sequence"/>
</dbReference>
<evidence type="ECO:0000313" key="1">
    <source>
        <dbReference type="EMBL" id="MED6139751.1"/>
    </source>
</evidence>
<proteinExistence type="predicted"/>
<name>A0ABU6SUR2_9FABA</name>
<protein>
    <submittedName>
        <fullName evidence="1">Uncharacterized protein</fullName>
    </submittedName>
</protein>
<sequence>MACPRPPFLMRKLSFGDAAARPRWRAHATPFLNDQDSDNRAVEVEVEVARSRHSVRKHLNEGYFGDFTFSDQGPAISQAQFDTYRGRTAEDTTSILPFHQF</sequence>
<dbReference type="EMBL" id="JASCZI010061923">
    <property type="protein sequence ID" value="MED6139751.1"/>
    <property type="molecule type" value="Genomic_DNA"/>
</dbReference>
<reference evidence="1 2" key="1">
    <citation type="journal article" date="2023" name="Plants (Basel)">
        <title>Bridging the Gap: Combining Genomics and Transcriptomics Approaches to Understand Stylosanthes scabra, an Orphan Legume from the Brazilian Caatinga.</title>
        <authorList>
            <person name="Ferreira-Neto J.R.C."/>
            <person name="da Silva M.D."/>
            <person name="Binneck E."/>
            <person name="de Melo N.F."/>
            <person name="da Silva R.H."/>
            <person name="de Melo A.L.T.M."/>
            <person name="Pandolfi V."/>
            <person name="Bustamante F.O."/>
            <person name="Brasileiro-Vidal A.C."/>
            <person name="Benko-Iseppon A.M."/>
        </authorList>
    </citation>
    <scope>NUCLEOTIDE SEQUENCE [LARGE SCALE GENOMIC DNA]</scope>
    <source>
        <tissue evidence="1">Leaves</tissue>
    </source>
</reference>
<gene>
    <name evidence="1" type="ORF">PIB30_086901</name>
</gene>
<organism evidence="1 2">
    <name type="scientific">Stylosanthes scabra</name>
    <dbReference type="NCBI Taxonomy" id="79078"/>
    <lineage>
        <taxon>Eukaryota</taxon>
        <taxon>Viridiplantae</taxon>
        <taxon>Streptophyta</taxon>
        <taxon>Embryophyta</taxon>
        <taxon>Tracheophyta</taxon>
        <taxon>Spermatophyta</taxon>
        <taxon>Magnoliopsida</taxon>
        <taxon>eudicotyledons</taxon>
        <taxon>Gunneridae</taxon>
        <taxon>Pentapetalae</taxon>
        <taxon>rosids</taxon>
        <taxon>fabids</taxon>
        <taxon>Fabales</taxon>
        <taxon>Fabaceae</taxon>
        <taxon>Papilionoideae</taxon>
        <taxon>50 kb inversion clade</taxon>
        <taxon>dalbergioids sensu lato</taxon>
        <taxon>Dalbergieae</taxon>
        <taxon>Pterocarpus clade</taxon>
        <taxon>Stylosanthes</taxon>
    </lineage>
</organism>
<evidence type="ECO:0000313" key="2">
    <source>
        <dbReference type="Proteomes" id="UP001341840"/>
    </source>
</evidence>
<comment type="caution">
    <text evidence="1">The sequence shown here is derived from an EMBL/GenBank/DDBJ whole genome shotgun (WGS) entry which is preliminary data.</text>
</comment>